<comment type="caution">
    <text evidence="1">The sequence shown here is derived from an EMBL/GenBank/DDBJ whole genome shotgun (WGS) entry which is preliminary data.</text>
</comment>
<accession>H3KET3</accession>
<name>H3KET3_9BURK</name>
<protein>
    <submittedName>
        <fullName evidence="1">Uncharacterized protein</fullName>
    </submittedName>
</protein>
<sequence>MRKTCPGGPSSFSRSIEKPRRILVLTGLWTTRSTVGNRAFGRRSCLAGVLQALFANT</sequence>
<organism evidence="1 2">
    <name type="scientific">Sutterella parvirubra YIT 11816</name>
    <dbReference type="NCBI Taxonomy" id="762967"/>
    <lineage>
        <taxon>Bacteria</taxon>
        <taxon>Pseudomonadati</taxon>
        <taxon>Pseudomonadota</taxon>
        <taxon>Betaproteobacteria</taxon>
        <taxon>Burkholderiales</taxon>
        <taxon>Sutterellaceae</taxon>
        <taxon>Sutterella</taxon>
    </lineage>
</organism>
<dbReference type="AlphaFoldDB" id="H3KET3"/>
<dbReference type="HOGENOM" id="CLU_2994975_0_0_4"/>
<proteinExistence type="predicted"/>
<evidence type="ECO:0000313" key="2">
    <source>
        <dbReference type="Proteomes" id="UP000004956"/>
    </source>
</evidence>
<reference evidence="1 2" key="1">
    <citation type="submission" date="2011-11" db="EMBL/GenBank/DDBJ databases">
        <authorList>
            <person name="Weinstock G."/>
            <person name="Sodergren E."/>
            <person name="Clifton S."/>
            <person name="Fulton L."/>
            <person name="Fulton B."/>
            <person name="Courtney L."/>
            <person name="Fronick C."/>
            <person name="Harrison M."/>
            <person name="Strong C."/>
            <person name="Farmer C."/>
            <person name="Delahaunty K."/>
            <person name="Markovic C."/>
            <person name="Hall O."/>
            <person name="Minx P."/>
            <person name="Tomlinson C."/>
            <person name="Mitreva M."/>
            <person name="Hou S."/>
            <person name="Chen J."/>
            <person name="Wollam A."/>
            <person name="Pepin K.H."/>
            <person name="Johnson M."/>
            <person name="Bhonagiri V."/>
            <person name="Zhang X."/>
            <person name="Suruliraj S."/>
            <person name="Warren W."/>
            <person name="Chinwalla A."/>
            <person name="Mardis E.R."/>
            <person name="Wilson R.K."/>
        </authorList>
    </citation>
    <scope>NUCLEOTIDE SEQUENCE [LARGE SCALE GENOMIC DNA]</scope>
    <source>
        <strain evidence="1 2">YIT 11816</strain>
    </source>
</reference>
<gene>
    <name evidence="1" type="ORF">HMPREF9440_01248</name>
</gene>
<dbReference type="Proteomes" id="UP000004956">
    <property type="component" value="Unassembled WGS sequence"/>
</dbReference>
<keyword evidence="2" id="KW-1185">Reference proteome</keyword>
<dbReference type="EMBL" id="AFBQ01000172">
    <property type="protein sequence ID" value="EHY31376.1"/>
    <property type="molecule type" value="Genomic_DNA"/>
</dbReference>
<evidence type="ECO:0000313" key="1">
    <source>
        <dbReference type="EMBL" id="EHY31376.1"/>
    </source>
</evidence>